<name>A0A6J5S5V4_9CAUD</name>
<dbReference type="Pfam" id="PF17288">
    <property type="entry name" value="Terminase_3C"/>
    <property type="match status" value="1"/>
</dbReference>
<evidence type="ECO:0000313" key="3">
    <source>
        <dbReference type="EMBL" id="CAB4203886.1"/>
    </source>
</evidence>
<dbReference type="EMBL" id="LR797338">
    <property type="protein sequence ID" value="CAB4203886.1"/>
    <property type="molecule type" value="Genomic_DNA"/>
</dbReference>
<feature type="domain" description="Phage terminase large subunit C-terminal" evidence="2">
    <location>
        <begin position="237"/>
        <end position="373"/>
    </location>
</feature>
<dbReference type="InterPro" id="IPR035412">
    <property type="entry name" value="Terminase_L_N"/>
</dbReference>
<dbReference type="Gene3D" id="3.30.420.280">
    <property type="match status" value="1"/>
</dbReference>
<accession>A0A6J5S5V4</accession>
<gene>
    <name evidence="3" type="ORF">UFOVP1393_6</name>
</gene>
<dbReference type="PANTHER" id="PTHR39184">
    <property type="match status" value="1"/>
</dbReference>
<feature type="domain" description="Phage terminase large subunit N-terminal" evidence="1">
    <location>
        <begin position="17"/>
        <end position="184"/>
    </location>
</feature>
<evidence type="ECO:0000259" key="2">
    <source>
        <dbReference type="Pfam" id="PF17288"/>
    </source>
</evidence>
<dbReference type="Pfam" id="PF04466">
    <property type="entry name" value="Terminase_3"/>
    <property type="match status" value="1"/>
</dbReference>
<dbReference type="InterPro" id="IPR027417">
    <property type="entry name" value="P-loop_NTPase"/>
</dbReference>
<dbReference type="PANTHER" id="PTHR39184:SF1">
    <property type="entry name" value="PBSX PHAGE TERMINASE LARGE SUBUNIT"/>
    <property type="match status" value="1"/>
</dbReference>
<sequence>MFKRTTAINKMMAMTKRKRVIQGGTSSGKTYGIIPILIDYATKNPRQRITIVAESIPAVKDGAVKIFKDIMFETNRWIESHWIGNPMEYTFGNGTIIQFKSFDSIGKAKASGKRDVLFLNEANHISFEIADALMIRSKQTWIDFNPDNEFWAHTEVMPEHNAEFLLLTYKDNEAIPPETLEDLQIKIEKAKTSDYWKNWCRVYVDGEIGSLQGTVFENWQQCDTIPMDAEFIAYGMDFGFTNDPSTLIAVYRFNGELYLNELIYQTKLTNSDLIARLKELGVKTNEMIVADSAEPKSIEDLRRASFRIEGAKKGADSIRNSIDTLQAFKLNVTKSSINLIKELRNYKWVTDNDGKHTSQPIDTYNHAIDAVRYVALNRLKKSTFFIQ</sequence>
<dbReference type="InterPro" id="IPR035413">
    <property type="entry name" value="Terminase_L_C"/>
</dbReference>
<proteinExistence type="predicted"/>
<protein>
    <submittedName>
        <fullName evidence="3">XtmB Phage terminase large subunit</fullName>
    </submittedName>
</protein>
<dbReference type="Gene3D" id="3.40.50.300">
    <property type="entry name" value="P-loop containing nucleotide triphosphate hydrolases"/>
    <property type="match status" value="1"/>
</dbReference>
<evidence type="ECO:0000259" key="1">
    <source>
        <dbReference type="Pfam" id="PF04466"/>
    </source>
</evidence>
<dbReference type="SUPFAM" id="SSF52540">
    <property type="entry name" value="P-loop containing nucleoside triphosphate hydrolases"/>
    <property type="match status" value="1"/>
</dbReference>
<reference evidence="3" key="1">
    <citation type="submission" date="2020-05" db="EMBL/GenBank/DDBJ databases">
        <authorList>
            <person name="Chiriac C."/>
            <person name="Salcher M."/>
            <person name="Ghai R."/>
            <person name="Kavagutti S V."/>
        </authorList>
    </citation>
    <scope>NUCLEOTIDE SEQUENCE</scope>
</reference>
<organism evidence="3">
    <name type="scientific">uncultured Caudovirales phage</name>
    <dbReference type="NCBI Taxonomy" id="2100421"/>
    <lineage>
        <taxon>Viruses</taxon>
        <taxon>Duplodnaviria</taxon>
        <taxon>Heunggongvirae</taxon>
        <taxon>Uroviricota</taxon>
        <taxon>Caudoviricetes</taxon>
        <taxon>Peduoviridae</taxon>
        <taxon>Maltschvirus</taxon>
        <taxon>Maltschvirus maltsch</taxon>
    </lineage>
</organism>
<dbReference type="InterPro" id="IPR052380">
    <property type="entry name" value="Viral_DNA_packaging_terminase"/>
</dbReference>